<dbReference type="Pfam" id="PF00665">
    <property type="entry name" value="rve"/>
    <property type="match status" value="1"/>
</dbReference>
<dbReference type="InterPro" id="IPR012337">
    <property type="entry name" value="RNaseH-like_sf"/>
</dbReference>
<comment type="caution">
    <text evidence="2">The sequence shown here is derived from an EMBL/GenBank/DDBJ whole genome shotgun (WGS) entry which is preliminary data.</text>
</comment>
<reference evidence="2 3" key="1">
    <citation type="submission" date="2020-08" db="EMBL/GenBank/DDBJ databases">
        <title>Plant Genome Project.</title>
        <authorList>
            <person name="Zhang R.-G."/>
        </authorList>
    </citation>
    <scope>NUCLEOTIDE SEQUENCE [LARGE SCALE GENOMIC DNA]</scope>
    <source>
        <tissue evidence="2">Rhizome</tissue>
    </source>
</reference>
<dbReference type="PANTHER" id="PTHR37984">
    <property type="entry name" value="PROTEIN CBG26694"/>
    <property type="match status" value="1"/>
</dbReference>
<feature type="domain" description="Integrase catalytic" evidence="1">
    <location>
        <begin position="99"/>
        <end position="258"/>
    </location>
</feature>
<dbReference type="InterPro" id="IPR050951">
    <property type="entry name" value="Retrovirus_Pol_polyprotein"/>
</dbReference>
<dbReference type="InterPro" id="IPR001584">
    <property type="entry name" value="Integrase_cat-core"/>
</dbReference>
<evidence type="ECO:0000313" key="3">
    <source>
        <dbReference type="Proteomes" id="UP000734854"/>
    </source>
</evidence>
<dbReference type="Gene3D" id="3.30.420.10">
    <property type="entry name" value="Ribonuclease H-like superfamily/Ribonuclease H"/>
    <property type="match status" value="1"/>
</dbReference>
<keyword evidence="3" id="KW-1185">Reference proteome</keyword>
<sequence length="293" mass="33000">MRRAGRFTLIGDQLYKKAFSRPLLKCVSSEDSAYILQEVHQGSCGGHPGGRSLAKKILLAGYFWPTLQADAARTVSTCLSCQKYHNFYHRPAEEMKASTVSCPFDQWGIDIVGPFPMATGQRKFLLVAVDYFSKWVEAEPLAKITEQMVKKFIWQNIICRFSIPRRLISDNGRQFKGTLLEDWCKSYGIEQHFTSVAYPQSNGQAEVANREILRILHARLNHLGGSWVDEVPGVLWAIRTTPKEGTGVTPFHLVYAGEAVIPVEVGVESVRIQCYDGGNAERRNMELDLVDEE</sequence>
<dbReference type="InterPro" id="IPR036397">
    <property type="entry name" value="RNaseH_sf"/>
</dbReference>
<accession>A0A8J5EZU9</accession>
<protein>
    <recommendedName>
        <fullName evidence="1">Integrase catalytic domain-containing protein</fullName>
    </recommendedName>
</protein>
<dbReference type="GO" id="GO:0003676">
    <property type="term" value="F:nucleic acid binding"/>
    <property type="evidence" value="ECO:0007669"/>
    <property type="project" value="InterPro"/>
</dbReference>
<dbReference type="PANTHER" id="PTHR37984:SF5">
    <property type="entry name" value="PROTEIN NYNRIN-LIKE"/>
    <property type="match status" value="1"/>
</dbReference>
<dbReference type="GO" id="GO:0015074">
    <property type="term" value="P:DNA integration"/>
    <property type="evidence" value="ECO:0007669"/>
    <property type="project" value="InterPro"/>
</dbReference>
<dbReference type="AlphaFoldDB" id="A0A8J5EZU9"/>
<name>A0A8J5EZU9_ZINOF</name>
<dbReference type="Pfam" id="PF17921">
    <property type="entry name" value="Integrase_H2C2"/>
    <property type="match status" value="1"/>
</dbReference>
<dbReference type="SUPFAM" id="SSF53098">
    <property type="entry name" value="Ribonuclease H-like"/>
    <property type="match status" value="1"/>
</dbReference>
<evidence type="ECO:0000259" key="1">
    <source>
        <dbReference type="PROSITE" id="PS50994"/>
    </source>
</evidence>
<gene>
    <name evidence="2" type="ORF">ZIOFF_061759</name>
</gene>
<dbReference type="EMBL" id="JACMSC010000017">
    <property type="protein sequence ID" value="KAG6478323.1"/>
    <property type="molecule type" value="Genomic_DNA"/>
</dbReference>
<dbReference type="Gene3D" id="1.10.340.70">
    <property type="match status" value="1"/>
</dbReference>
<organism evidence="2 3">
    <name type="scientific">Zingiber officinale</name>
    <name type="common">Ginger</name>
    <name type="synonym">Amomum zingiber</name>
    <dbReference type="NCBI Taxonomy" id="94328"/>
    <lineage>
        <taxon>Eukaryota</taxon>
        <taxon>Viridiplantae</taxon>
        <taxon>Streptophyta</taxon>
        <taxon>Embryophyta</taxon>
        <taxon>Tracheophyta</taxon>
        <taxon>Spermatophyta</taxon>
        <taxon>Magnoliopsida</taxon>
        <taxon>Liliopsida</taxon>
        <taxon>Zingiberales</taxon>
        <taxon>Zingiberaceae</taxon>
        <taxon>Zingiber</taxon>
    </lineage>
</organism>
<dbReference type="Proteomes" id="UP000734854">
    <property type="component" value="Unassembled WGS sequence"/>
</dbReference>
<evidence type="ECO:0000313" key="2">
    <source>
        <dbReference type="EMBL" id="KAG6478323.1"/>
    </source>
</evidence>
<dbReference type="InterPro" id="IPR041588">
    <property type="entry name" value="Integrase_H2C2"/>
</dbReference>
<proteinExistence type="predicted"/>
<dbReference type="PROSITE" id="PS50994">
    <property type="entry name" value="INTEGRASE"/>
    <property type="match status" value="1"/>
</dbReference>